<keyword evidence="3" id="KW-0472">Membrane</keyword>
<reference evidence="5 6" key="1">
    <citation type="submission" date="2024-10" db="EMBL/GenBank/DDBJ databases">
        <authorList>
            <person name="Kim D."/>
        </authorList>
    </citation>
    <scope>NUCLEOTIDE SEQUENCE [LARGE SCALE GENOMIC DNA]</scope>
    <source>
        <strain evidence="5">BH-2024</strain>
    </source>
</reference>
<keyword evidence="2" id="KW-0862">Zinc</keyword>
<accession>A0ABD2KQQ6</accession>
<dbReference type="InterPro" id="IPR052860">
    <property type="entry name" value="NRL-GPCR1"/>
</dbReference>
<comment type="caution">
    <text evidence="5">The sequence shown here is derived from an EMBL/GenBank/DDBJ whole genome shotgun (WGS) entry which is preliminary data.</text>
</comment>
<evidence type="ECO:0000313" key="5">
    <source>
        <dbReference type="EMBL" id="KAL3105285.1"/>
    </source>
</evidence>
<dbReference type="PANTHER" id="PTHR47521">
    <property type="entry name" value="SERPENTINE RECEPTOR, CLASS E (EPSILON)-RELATED"/>
    <property type="match status" value="1"/>
</dbReference>
<feature type="transmembrane region" description="Helical" evidence="3">
    <location>
        <begin position="460"/>
        <end position="488"/>
    </location>
</feature>
<keyword evidence="2" id="KW-0479">Metal-binding</keyword>
<feature type="transmembrane region" description="Helical" evidence="3">
    <location>
        <begin position="437"/>
        <end position="454"/>
    </location>
</feature>
<dbReference type="Proteomes" id="UP001620626">
    <property type="component" value="Unassembled WGS sequence"/>
</dbReference>
<dbReference type="PROSITE" id="PS50157">
    <property type="entry name" value="ZINC_FINGER_C2H2_2"/>
    <property type="match status" value="1"/>
</dbReference>
<keyword evidence="3" id="KW-1133">Transmembrane helix</keyword>
<name>A0ABD2KQQ6_9BILA</name>
<dbReference type="Pfam" id="PF03125">
    <property type="entry name" value="Sre"/>
    <property type="match status" value="1"/>
</dbReference>
<feature type="transmembrane region" description="Helical" evidence="3">
    <location>
        <begin position="524"/>
        <end position="543"/>
    </location>
</feature>
<evidence type="ECO:0000313" key="6">
    <source>
        <dbReference type="Proteomes" id="UP001620626"/>
    </source>
</evidence>
<keyword evidence="2" id="KW-0863">Zinc-finger</keyword>
<dbReference type="PROSITE" id="PS00028">
    <property type="entry name" value="ZINC_FINGER_C2H2_1"/>
    <property type="match status" value="1"/>
</dbReference>
<organism evidence="5 6">
    <name type="scientific">Heterodera trifolii</name>
    <dbReference type="NCBI Taxonomy" id="157864"/>
    <lineage>
        <taxon>Eukaryota</taxon>
        <taxon>Metazoa</taxon>
        <taxon>Ecdysozoa</taxon>
        <taxon>Nematoda</taxon>
        <taxon>Chromadorea</taxon>
        <taxon>Rhabditida</taxon>
        <taxon>Tylenchina</taxon>
        <taxon>Tylenchomorpha</taxon>
        <taxon>Tylenchoidea</taxon>
        <taxon>Heteroderidae</taxon>
        <taxon>Heteroderinae</taxon>
        <taxon>Heterodera</taxon>
    </lineage>
</organism>
<evidence type="ECO:0000259" key="4">
    <source>
        <dbReference type="PROSITE" id="PS50157"/>
    </source>
</evidence>
<evidence type="ECO:0000256" key="1">
    <source>
        <dbReference type="ARBA" id="ARBA00006803"/>
    </source>
</evidence>
<keyword evidence="6" id="KW-1185">Reference proteome</keyword>
<evidence type="ECO:0000256" key="2">
    <source>
        <dbReference type="PROSITE-ProRule" id="PRU00042"/>
    </source>
</evidence>
<dbReference type="AlphaFoldDB" id="A0ABD2KQQ6"/>
<dbReference type="InterPro" id="IPR004151">
    <property type="entry name" value="7TM_GPCR_serpentine_rcpt_Sre"/>
</dbReference>
<proteinExistence type="inferred from homology"/>
<evidence type="ECO:0000256" key="3">
    <source>
        <dbReference type="SAM" id="Phobius"/>
    </source>
</evidence>
<feature type="transmembrane region" description="Helical" evidence="3">
    <location>
        <begin position="555"/>
        <end position="575"/>
    </location>
</feature>
<gene>
    <name evidence="5" type="ORF">niasHT_029744</name>
</gene>
<comment type="similarity">
    <text evidence="1">Belongs to the nematode receptor-like protein sre family.</text>
</comment>
<feature type="domain" description="C2H2-type" evidence="4">
    <location>
        <begin position="327"/>
        <end position="357"/>
    </location>
</feature>
<protein>
    <recommendedName>
        <fullName evidence="4">C2H2-type domain-containing protein</fullName>
    </recommendedName>
</protein>
<dbReference type="EMBL" id="JBICBT010000689">
    <property type="protein sequence ID" value="KAL3105285.1"/>
    <property type="molecule type" value="Genomic_DNA"/>
</dbReference>
<sequence length="644" mass="73865">MVQKIHRDLVSGPNPVNLAQLYSNFGATNCASSMATNGTEIGHGQQRQSPIGTNLASSSRQIQIWPNGLHRQLFRTDEKQMPNSSQASHVTASGVLEPINSLSHHQNNPIVQTNSHANKKDQNAKVKEQFEQQSISNATQMPFELAQIVAKSDQQEKNGTILNRKTSFSMPEIEGKKVENLNQGAGNDQEIDENDLFIDIETIDPFDQTKQSKKLFVDQIQPNWNDRRQCFNEINSESVGTSSSFERSSIYESVETKIDHFDNDWEEFANWNKSDGIKAEVIENEEIENKNCKEKIWVKEEVSEFDQMIDWLLNHVFVCHLPKAETHVCVFFGCQMRFRRLTALNNHLHTVHAESIPPKKKGELVVHRYECFRFIFVLSKFVFADAFYHGAMPVQIVQMALMPIRNKMGHVLVAERVFATINFRKYTENRSTTTKQFAICWIGILLGISIWNMYVQRGDFYFINLATFVTSCIFFVLGFAEILTLSAIHLYNLRKYQSEINFTLNERFQLSENIRTAKQLAPTILHHFLNANALNVVTFLIYFGYLDKDYQQSFAYMLMALQNSISCSCIEITVITHHPMIKRKAVVWLKNLFSFVKPPSSSVADSSVPIAVQNGQNLVDIRGQKLLTESEMQIYFKNLEEAWK</sequence>
<dbReference type="InterPro" id="IPR013087">
    <property type="entry name" value="Znf_C2H2_type"/>
</dbReference>
<keyword evidence="3" id="KW-0812">Transmembrane</keyword>
<dbReference type="GO" id="GO:0008270">
    <property type="term" value="F:zinc ion binding"/>
    <property type="evidence" value="ECO:0007669"/>
    <property type="project" value="UniProtKB-KW"/>
</dbReference>